<feature type="chain" id="PRO_5041255559" evidence="1">
    <location>
        <begin position="32"/>
        <end position="83"/>
    </location>
</feature>
<comment type="caution">
    <text evidence="2">The sequence shown here is derived from an EMBL/GenBank/DDBJ whole genome shotgun (WGS) entry which is preliminary data.</text>
</comment>
<feature type="signal peptide" evidence="1">
    <location>
        <begin position="1"/>
        <end position="31"/>
    </location>
</feature>
<accession>A0AA37GBQ7</accession>
<dbReference type="EMBL" id="BPPX01000001">
    <property type="protein sequence ID" value="GJC77627.1"/>
    <property type="molecule type" value="Genomic_DNA"/>
</dbReference>
<dbReference type="AlphaFoldDB" id="A0AA37GBQ7"/>
<dbReference type="Proteomes" id="UP001055172">
    <property type="component" value="Unassembled WGS sequence"/>
</dbReference>
<keyword evidence="1" id="KW-0732">Signal</keyword>
<reference evidence="2 3" key="1">
    <citation type="submission" date="2021-07" db="EMBL/GenBank/DDBJ databases">
        <title>Genome data of Colletotrichum spaethianum.</title>
        <authorList>
            <person name="Utami Y.D."/>
            <person name="Hiruma K."/>
        </authorList>
    </citation>
    <scope>NUCLEOTIDE SEQUENCE [LARGE SCALE GENOMIC DNA]</scope>
    <source>
        <strain evidence="2 3">MAFF 242679</strain>
    </source>
</reference>
<sequence>MAFASRLWFQAVLFAAVAIIAPNLLAPESEATTNDSDGATSPDKTQLYKELYYKLQNLEKYPGILPKARRVLIGLLHEGLLIE</sequence>
<proteinExistence type="predicted"/>
<gene>
    <name evidence="2" type="ORF">ColLi_00465</name>
</gene>
<evidence type="ECO:0000256" key="1">
    <source>
        <dbReference type="SAM" id="SignalP"/>
    </source>
</evidence>
<organism evidence="2 3">
    <name type="scientific">Colletotrichum liriopes</name>
    <dbReference type="NCBI Taxonomy" id="708192"/>
    <lineage>
        <taxon>Eukaryota</taxon>
        <taxon>Fungi</taxon>
        <taxon>Dikarya</taxon>
        <taxon>Ascomycota</taxon>
        <taxon>Pezizomycotina</taxon>
        <taxon>Sordariomycetes</taxon>
        <taxon>Hypocreomycetidae</taxon>
        <taxon>Glomerellales</taxon>
        <taxon>Glomerellaceae</taxon>
        <taxon>Colletotrichum</taxon>
        <taxon>Colletotrichum spaethianum species complex</taxon>
    </lineage>
</organism>
<keyword evidence="3" id="KW-1185">Reference proteome</keyword>
<protein>
    <submittedName>
        <fullName evidence="2">Uncharacterized protein</fullName>
    </submittedName>
</protein>
<evidence type="ECO:0000313" key="2">
    <source>
        <dbReference type="EMBL" id="GJC77627.1"/>
    </source>
</evidence>
<name>A0AA37GBQ7_9PEZI</name>
<evidence type="ECO:0000313" key="3">
    <source>
        <dbReference type="Proteomes" id="UP001055172"/>
    </source>
</evidence>